<accession>V2VSE3</accession>
<evidence type="ECO:0000256" key="4">
    <source>
        <dbReference type="SAM" id="Phobius"/>
    </source>
</evidence>
<dbReference type="PANTHER" id="PTHR14969:SF13">
    <property type="entry name" value="AT30094P"/>
    <property type="match status" value="1"/>
</dbReference>
<keyword evidence="4" id="KW-0812">Transmembrane</keyword>
<dbReference type="Proteomes" id="UP000018418">
    <property type="component" value="Unassembled WGS sequence"/>
</dbReference>
<dbReference type="EMBL" id="AYEU01000007">
    <property type="protein sequence ID" value="ESK50644.1"/>
    <property type="molecule type" value="Genomic_DNA"/>
</dbReference>
<dbReference type="AlphaFoldDB" id="V2VSE3"/>
<dbReference type="PATRIC" id="fig|1341683.3.peg.2600"/>
<feature type="transmembrane region" description="Helical" evidence="4">
    <location>
        <begin position="151"/>
        <end position="169"/>
    </location>
</feature>
<evidence type="ECO:0000256" key="1">
    <source>
        <dbReference type="ARBA" id="ARBA00012374"/>
    </source>
</evidence>
<evidence type="ECO:0000259" key="5">
    <source>
        <dbReference type="SMART" id="SM00014"/>
    </source>
</evidence>
<dbReference type="Gene3D" id="1.20.144.10">
    <property type="entry name" value="Phosphatidic acid phosphatase type 2/haloperoxidase"/>
    <property type="match status" value="1"/>
</dbReference>
<dbReference type="Pfam" id="PF01569">
    <property type="entry name" value="PAP2"/>
    <property type="match status" value="1"/>
</dbReference>
<dbReference type="OrthoDB" id="9801622at2"/>
<dbReference type="STRING" id="396323.VH98_13980"/>
<comment type="catalytic activity">
    <reaction evidence="3">
        <text>di-trans,octa-cis-undecaprenyl diphosphate + H2O = di-trans,octa-cis-undecaprenyl phosphate + phosphate + H(+)</text>
        <dbReference type="Rhea" id="RHEA:28094"/>
        <dbReference type="ChEBI" id="CHEBI:15377"/>
        <dbReference type="ChEBI" id="CHEBI:15378"/>
        <dbReference type="ChEBI" id="CHEBI:43474"/>
        <dbReference type="ChEBI" id="CHEBI:58405"/>
        <dbReference type="ChEBI" id="CHEBI:60392"/>
        <dbReference type="EC" id="3.6.1.27"/>
    </reaction>
</comment>
<dbReference type="GO" id="GO:0050380">
    <property type="term" value="F:undecaprenyl-diphosphatase activity"/>
    <property type="evidence" value="ECO:0007669"/>
    <property type="project" value="UniProtKB-EC"/>
</dbReference>
<keyword evidence="7" id="KW-1185">Reference proteome</keyword>
<keyword evidence="4" id="KW-1133">Transmembrane helix</keyword>
<dbReference type="HOGENOM" id="CLU_072573_8_2_6"/>
<evidence type="ECO:0000313" key="7">
    <source>
        <dbReference type="Proteomes" id="UP000018418"/>
    </source>
</evidence>
<dbReference type="InterPro" id="IPR000326">
    <property type="entry name" value="PAP2/HPO"/>
</dbReference>
<dbReference type="SMART" id="SM00014">
    <property type="entry name" value="acidPPc"/>
    <property type="match status" value="1"/>
</dbReference>
<dbReference type="EC" id="3.6.1.27" evidence="1"/>
<gene>
    <name evidence="6" type="ORF">P255_02632</name>
</gene>
<reference evidence="6 7" key="1">
    <citation type="submission" date="2013-10" db="EMBL/GenBank/DDBJ databases">
        <title>The Genome Sequence of Acinetobacter brisouii CIP 110357.</title>
        <authorList>
            <consortium name="The Broad Institute Genomics Platform"/>
            <consortium name="The Broad Institute Genome Sequencing Center for Infectious Disease"/>
            <person name="Cerqueira G."/>
            <person name="Feldgarden M."/>
            <person name="Courvalin P."/>
            <person name="Grillot-Courvalin C."/>
            <person name="Clermont D."/>
            <person name="Rocha E."/>
            <person name="Yoon E.-J."/>
            <person name="Nemec A."/>
            <person name="Young S.K."/>
            <person name="Zeng Q."/>
            <person name="Gargeya S."/>
            <person name="Fitzgerald M."/>
            <person name="Abouelleil A."/>
            <person name="Alvarado L."/>
            <person name="Berlin A.M."/>
            <person name="Chapman S.B."/>
            <person name="Gainer-Dewar J."/>
            <person name="Goldberg J."/>
            <person name="Gnerre S."/>
            <person name="Griggs A."/>
            <person name="Gujja S."/>
            <person name="Hansen M."/>
            <person name="Howarth C."/>
            <person name="Imamovic A."/>
            <person name="Ireland A."/>
            <person name="Larimer J."/>
            <person name="McCowan C."/>
            <person name="Murphy C."/>
            <person name="Pearson M."/>
            <person name="Poon T.W."/>
            <person name="Priest M."/>
            <person name="Roberts A."/>
            <person name="Saif S."/>
            <person name="Shea T."/>
            <person name="Sykes S."/>
            <person name="Wortman J."/>
            <person name="Nusbaum C."/>
            <person name="Birren B."/>
        </authorList>
    </citation>
    <scope>NUCLEOTIDE SEQUENCE [LARGE SCALE GENOMIC DNA]</scope>
    <source>
        <strain evidence="6 7">CIP 110357</strain>
    </source>
</reference>
<feature type="transmembrane region" description="Helical" evidence="4">
    <location>
        <begin position="57"/>
        <end position="75"/>
    </location>
</feature>
<dbReference type="InterPro" id="IPR036938">
    <property type="entry name" value="PAP2/HPO_sf"/>
</dbReference>
<comment type="caution">
    <text evidence="6">The sequence shown here is derived from an EMBL/GenBank/DDBJ whole genome shotgun (WGS) entry which is preliminary data.</text>
</comment>
<proteinExistence type="predicted"/>
<protein>
    <recommendedName>
        <fullName evidence="1">undecaprenyl-diphosphate phosphatase</fullName>
        <ecNumber evidence="1">3.6.1.27</ecNumber>
    </recommendedName>
    <alternativeName>
        <fullName evidence="2">Undecaprenyl pyrophosphate phosphatase</fullName>
    </alternativeName>
</protein>
<dbReference type="PANTHER" id="PTHR14969">
    <property type="entry name" value="SPHINGOSINE-1-PHOSPHATE PHOSPHOHYDROLASE"/>
    <property type="match status" value="1"/>
</dbReference>
<feature type="domain" description="Phosphatidic acid phosphatase type 2/haloperoxidase" evidence="5">
    <location>
        <begin position="58"/>
        <end position="166"/>
    </location>
</feature>
<evidence type="ECO:0000313" key="6">
    <source>
        <dbReference type="EMBL" id="ESK50644.1"/>
    </source>
</evidence>
<sequence length="177" mass="20073">MLNLTQLNYDLFKIIYMTGRHSEFALSAALFFSHYLTTILAVILLFSMALRKSYPILFLKALVLTLCASLLNYIFDHTFDFPRPFTLGLSQNHIKHSNNNSFPSSHMLVMSTIAFAYCFSSKFWIGCGLLLAALAVGWSRIYLGVHFPFDILGALLIALGLNFVAYQALKKYPRWIG</sequence>
<evidence type="ECO:0000256" key="2">
    <source>
        <dbReference type="ARBA" id="ARBA00032707"/>
    </source>
</evidence>
<feature type="transmembrane region" description="Helical" evidence="4">
    <location>
        <begin position="24"/>
        <end position="50"/>
    </location>
</feature>
<name>V2VSE3_9GAMM</name>
<organism evidence="6 7">
    <name type="scientific">Acinetobacter brisouii CIP 110357</name>
    <dbReference type="NCBI Taxonomy" id="1341683"/>
    <lineage>
        <taxon>Bacteria</taxon>
        <taxon>Pseudomonadati</taxon>
        <taxon>Pseudomonadota</taxon>
        <taxon>Gammaproteobacteria</taxon>
        <taxon>Moraxellales</taxon>
        <taxon>Moraxellaceae</taxon>
        <taxon>Acinetobacter</taxon>
    </lineage>
</organism>
<evidence type="ECO:0000256" key="3">
    <source>
        <dbReference type="ARBA" id="ARBA00047594"/>
    </source>
</evidence>
<keyword evidence="4" id="KW-0472">Membrane</keyword>
<dbReference type="SUPFAM" id="SSF48317">
    <property type="entry name" value="Acid phosphatase/Vanadium-dependent haloperoxidase"/>
    <property type="match status" value="1"/>
</dbReference>